<evidence type="ECO:0000313" key="1">
    <source>
        <dbReference type="EMBL" id="GMT16038.1"/>
    </source>
</evidence>
<comment type="caution">
    <text evidence="1">The sequence shown here is derived from an EMBL/GenBank/DDBJ whole genome shotgun (WGS) entry which is preliminary data.</text>
</comment>
<gene>
    <name evidence="1" type="ORF">PFISCL1PPCAC_7335</name>
</gene>
<feature type="non-terminal residue" evidence="1">
    <location>
        <position position="86"/>
    </location>
</feature>
<dbReference type="EMBL" id="BTSY01000002">
    <property type="protein sequence ID" value="GMT16038.1"/>
    <property type="molecule type" value="Genomic_DNA"/>
</dbReference>
<dbReference type="Proteomes" id="UP001432322">
    <property type="component" value="Unassembled WGS sequence"/>
</dbReference>
<feature type="non-terminal residue" evidence="1">
    <location>
        <position position="1"/>
    </location>
</feature>
<name>A0AAV5V9Y6_9BILA</name>
<proteinExistence type="predicted"/>
<dbReference type="AlphaFoldDB" id="A0AAV5V9Y6"/>
<sequence length="86" mass="9551">ILLNALEQSTNINFEIRKAAADSLISINAESTSIHSQVINLRRIMVENPESVTFNTLGDIRNGLMRLQSNCDRLPAIQGKSLSERV</sequence>
<evidence type="ECO:0000313" key="2">
    <source>
        <dbReference type="Proteomes" id="UP001432322"/>
    </source>
</evidence>
<organism evidence="1 2">
    <name type="scientific">Pristionchus fissidentatus</name>
    <dbReference type="NCBI Taxonomy" id="1538716"/>
    <lineage>
        <taxon>Eukaryota</taxon>
        <taxon>Metazoa</taxon>
        <taxon>Ecdysozoa</taxon>
        <taxon>Nematoda</taxon>
        <taxon>Chromadorea</taxon>
        <taxon>Rhabditida</taxon>
        <taxon>Rhabditina</taxon>
        <taxon>Diplogasteromorpha</taxon>
        <taxon>Diplogasteroidea</taxon>
        <taxon>Neodiplogasteridae</taxon>
        <taxon>Pristionchus</taxon>
    </lineage>
</organism>
<protein>
    <submittedName>
        <fullName evidence="1">Uncharacterized protein</fullName>
    </submittedName>
</protein>
<keyword evidence="2" id="KW-1185">Reference proteome</keyword>
<reference evidence="1" key="1">
    <citation type="submission" date="2023-10" db="EMBL/GenBank/DDBJ databases">
        <title>Genome assembly of Pristionchus species.</title>
        <authorList>
            <person name="Yoshida K."/>
            <person name="Sommer R.J."/>
        </authorList>
    </citation>
    <scope>NUCLEOTIDE SEQUENCE</scope>
    <source>
        <strain evidence="1">RS5133</strain>
    </source>
</reference>
<accession>A0AAV5V9Y6</accession>